<dbReference type="Proteomes" id="UP000541444">
    <property type="component" value="Unassembled WGS sequence"/>
</dbReference>
<accession>A0A7J7LQB1</accession>
<evidence type="ECO:0000313" key="2">
    <source>
        <dbReference type="Proteomes" id="UP000541444"/>
    </source>
</evidence>
<gene>
    <name evidence="1" type="ORF">GIB67_038932</name>
</gene>
<reference evidence="1 2" key="1">
    <citation type="journal article" date="2020" name="IScience">
        <title>Genome Sequencing of the Endangered Kingdonia uniflora (Circaeasteraceae, Ranunculales) Reveals Potential Mechanisms of Evolutionary Specialization.</title>
        <authorList>
            <person name="Sun Y."/>
            <person name="Deng T."/>
            <person name="Zhang A."/>
            <person name="Moore M.J."/>
            <person name="Landis J.B."/>
            <person name="Lin N."/>
            <person name="Zhang H."/>
            <person name="Zhang X."/>
            <person name="Huang J."/>
            <person name="Zhang X."/>
            <person name="Sun H."/>
            <person name="Wang H."/>
        </authorList>
    </citation>
    <scope>NUCLEOTIDE SEQUENCE [LARGE SCALE GENOMIC DNA]</scope>
    <source>
        <strain evidence="1">TB1705</strain>
        <tissue evidence="1">Leaf</tissue>
    </source>
</reference>
<dbReference type="SUPFAM" id="SSF52047">
    <property type="entry name" value="RNI-like"/>
    <property type="match status" value="1"/>
</dbReference>
<proteinExistence type="predicted"/>
<evidence type="ECO:0000313" key="1">
    <source>
        <dbReference type="EMBL" id="KAF6144833.1"/>
    </source>
</evidence>
<keyword evidence="2" id="KW-1185">Reference proteome</keyword>
<dbReference type="EMBL" id="JACGCM010002109">
    <property type="protein sequence ID" value="KAF6144833.1"/>
    <property type="molecule type" value="Genomic_DNA"/>
</dbReference>
<dbReference type="Gene3D" id="3.80.10.10">
    <property type="entry name" value="Ribonuclease Inhibitor"/>
    <property type="match status" value="1"/>
</dbReference>
<organism evidence="1 2">
    <name type="scientific">Kingdonia uniflora</name>
    <dbReference type="NCBI Taxonomy" id="39325"/>
    <lineage>
        <taxon>Eukaryota</taxon>
        <taxon>Viridiplantae</taxon>
        <taxon>Streptophyta</taxon>
        <taxon>Embryophyta</taxon>
        <taxon>Tracheophyta</taxon>
        <taxon>Spermatophyta</taxon>
        <taxon>Magnoliopsida</taxon>
        <taxon>Ranunculales</taxon>
        <taxon>Circaeasteraceae</taxon>
        <taxon>Kingdonia</taxon>
    </lineage>
</organism>
<protein>
    <submittedName>
        <fullName evidence="1">Uncharacterized protein</fullName>
    </submittedName>
</protein>
<dbReference type="InterPro" id="IPR032675">
    <property type="entry name" value="LRR_dom_sf"/>
</dbReference>
<dbReference type="AlphaFoldDB" id="A0A7J7LQB1"/>
<comment type="caution">
    <text evidence="1">The sequence shown here is derived from an EMBL/GenBank/DDBJ whole genome shotgun (WGS) entry which is preliminary data.</text>
</comment>
<dbReference type="OrthoDB" id="1649329at2759"/>
<sequence>MMSGTVLTNLRVLFVTRCNCVQLSLLEYLQDLEIRHMPKVKRIGSEFFGIDSNDGVEKSFSNLETLDFGSIENLEDWDLNMKDVMPRLKYLAVRHCPKLK</sequence>
<name>A0A7J7LQB1_9MAGN</name>